<evidence type="ECO:0000313" key="1">
    <source>
        <dbReference type="EnsemblMetazoa" id="AMIN014071-PA"/>
    </source>
</evidence>
<evidence type="ECO:0000313" key="2">
    <source>
        <dbReference type="Proteomes" id="UP000075920"/>
    </source>
</evidence>
<protein>
    <submittedName>
        <fullName evidence="1">Uncharacterized protein</fullName>
    </submittedName>
</protein>
<organism evidence="1 2">
    <name type="scientific">Anopheles minimus</name>
    <dbReference type="NCBI Taxonomy" id="112268"/>
    <lineage>
        <taxon>Eukaryota</taxon>
        <taxon>Metazoa</taxon>
        <taxon>Ecdysozoa</taxon>
        <taxon>Arthropoda</taxon>
        <taxon>Hexapoda</taxon>
        <taxon>Insecta</taxon>
        <taxon>Pterygota</taxon>
        <taxon>Neoptera</taxon>
        <taxon>Endopterygota</taxon>
        <taxon>Diptera</taxon>
        <taxon>Nematocera</taxon>
        <taxon>Culicoidea</taxon>
        <taxon>Culicidae</taxon>
        <taxon>Anophelinae</taxon>
        <taxon>Anopheles</taxon>
    </lineage>
</organism>
<proteinExistence type="predicted"/>
<dbReference type="VEuPathDB" id="VectorBase:AMIN014071"/>
<reference evidence="2" key="1">
    <citation type="submission" date="2013-03" db="EMBL/GenBank/DDBJ databases">
        <title>The Genome Sequence of Anopheles minimus MINIMUS1.</title>
        <authorList>
            <consortium name="The Broad Institute Genomics Platform"/>
            <person name="Neafsey D.E."/>
            <person name="Walton C."/>
            <person name="Walker B."/>
            <person name="Young S.K."/>
            <person name="Zeng Q."/>
            <person name="Gargeya S."/>
            <person name="Fitzgerald M."/>
            <person name="Haas B."/>
            <person name="Abouelleil A."/>
            <person name="Allen A.W."/>
            <person name="Alvarado L."/>
            <person name="Arachchi H.M."/>
            <person name="Berlin A.M."/>
            <person name="Chapman S.B."/>
            <person name="Gainer-Dewar J."/>
            <person name="Goldberg J."/>
            <person name="Griggs A."/>
            <person name="Gujja S."/>
            <person name="Hansen M."/>
            <person name="Howarth C."/>
            <person name="Imamovic A."/>
            <person name="Ireland A."/>
            <person name="Larimer J."/>
            <person name="McCowan C."/>
            <person name="Murphy C."/>
            <person name="Pearson M."/>
            <person name="Poon T.W."/>
            <person name="Priest M."/>
            <person name="Roberts A."/>
            <person name="Saif S."/>
            <person name="Shea T."/>
            <person name="Sisk P."/>
            <person name="Sykes S."/>
            <person name="Wortman J."/>
            <person name="Nusbaum C."/>
            <person name="Birren B."/>
        </authorList>
    </citation>
    <scope>NUCLEOTIDE SEQUENCE [LARGE SCALE GENOMIC DNA]</scope>
    <source>
        <strain evidence="2">MINIMUS1</strain>
    </source>
</reference>
<accession>A0A182WMW1</accession>
<name>A0A182WMW1_9DIPT</name>
<dbReference type="AlphaFoldDB" id="A0A182WMW1"/>
<sequence>MGRPKPCYAEWQQTTCTKHTTHVNAIGTARCNSFAFLFEISNHSSLYRGGSRDRSHIDSGTVGGLPYVSPSGRAIVMLLRHHPCEPVGRRWSS</sequence>
<dbReference type="Proteomes" id="UP000075920">
    <property type="component" value="Unassembled WGS sequence"/>
</dbReference>
<dbReference type="EnsemblMetazoa" id="AMIN014071-RA">
    <property type="protein sequence ID" value="AMIN014071-PA"/>
    <property type="gene ID" value="AMIN014071"/>
</dbReference>
<reference evidence="1" key="2">
    <citation type="submission" date="2020-05" db="UniProtKB">
        <authorList>
            <consortium name="EnsemblMetazoa"/>
        </authorList>
    </citation>
    <scope>IDENTIFICATION</scope>
    <source>
        <strain evidence="1">MINIMUS1</strain>
    </source>
</reference>
<keyword evidence="2" id="KW-1185">Reference proteome</keyword>